<dbReference type="GO" id="GO:0048040">
    <property type="term" value="F:UDP-glucuronate decarboxylase activity"/>
    <property type="evidence" value="ECO:0007669"/>
    <property type="project" value="TreeGrafter"/>
</dbReference>
<comment type="caution">
    <text evidence="6">The sequence shown here is derived from an EMBL/GenBank/DDBJ whole genome shotgun (WGS) entry which is preliminary data.</text>
</comment>
<name>A0A5J4RUN4_9ZZZZ</name>
<dbReference type="GO" id="GO:0005737">
    <property type="term" value="C:cytoplasm"/>
    <property type="evidence" value="ECO:0007669"/>
    <property type="project" value="TreeGrafter"/>
</dbReference>
<organism evidence="6">
    <name type="scientific">termite gut metagenome</name>
    <dbReference type="NCBI Taxonomy" id="433724"/>
    <lineage>
        <taxon>unclassified sequences</taxon>
        <taxon>metagenomes</taxon>
        <taxon>organismal metagenomes</taxon>
    </lineage>
</organism>
<dbReference type="PANTHER" id="PTHR43078:SF7">
    <property type="entry name" value="UDP-GLUCURONATE DECARBOXYLASE"/>
    <property type="match status" value="1"/>
</dbReference>
<dbReference type="Gene3D" id="3.40.50.720">
    <property type="entry name" value="NAD(P)-binding Rossmann-like Domain"/>
    <property type="match status" value="1"/>
</dbReference>
<keyword evidence="6" id="KW-0560">Oxidoreductase</keyword>
<evidence type="ECO:0000259" key="5">
    <source>
        <dbReference type="Pfam" id="PF01370"/>
    </source>
</evidence>
<keyword evidence="2" id="KW-0210">Decarboxylase</keyword>
<dbReference type="GO" id="GO:0042732">
    <property type="term" value="P:D-xylose metabolic process"/>
    <property type="evidence" value="ECO:0007669"/>
    <property type="project" value="InterPro"/>
</dbReference>
<dbReference type="AlphaFoldDB" id="A0A5J4RUN4"/>
<protein>
    <submittedName>
        <fullName evidence="6">GDP-6-deoxy-D-mannose reductase</fullName>
        <ecNumber evidence="6">1.1.1.281</ecNumber>
    </submittedName>
</protein>
<keyword evidence="4" id="KW-0456">Lyase</keyword>
<evidence type="ECO:0000256" key="2">
    <source>
        <dbReference type="ARBA" id="ARBA00022793"/>
    </source>
</evidence>
<evidence type="ECO:0000256" key="3">
    <source>
        <dbReference type="ARBA" id="ARBA00023027"/>
    </source>
</evidence>
<dbReference type="InterPro" id="IPR044516">
    <property type="entry name" value="UXS-like"/>
</dbReference>
<evidence type="ECO:0000256" key="4">
    <source>
        <dbReference type="ARBA" id="ARBA00023239"/>
    </source>
</evidence>
<dbReference type="GO" id="GO:0033705">
    <property type="term" value="F:GDP-4-dehydro-6-deoxy-D-mannose reductase activity"/>
    <property type="evidence" value="ECO:0007669"/>
    <property type="project" value="UniProtKB-EC"/>
</dbReference>
<feature type="domain" description="NAD-dependent epimerase/dehydratase" evidence="5">
    <location>
        <begin position="2"/>
        <end position="140"/>
    </location>
</feature>
<gene>
    <name evidence="6" type="ORF">EZS27_015042</name>
</gene>
<dbReference type="EMBL" id="SNRY01000756">
    <property type="protein sequence ID" value="KAA6336830.1"/>
    <property type="molecule type" value="Genomic_DNA"/>
</dbReference>
<dbReference type="PANTHER" id="PTHR43078">
    <property type="entry name" value="UDP-GLUCURONIC ACID DECARBOXYLASE-RELATED"/>
    <property type="match status" value="1"/>
</dbReference>
<reference evidence="6" key="1">
    <citation type="submission" date="2019-03" db="EMBL/GenBank/DDBJ databases">
        <title>Single cell metagenomics reveals metabolic interactions within the superorganism composed of flagellate Streblomastix strix and complex community of Bacteroidetes bacteria on its surface.</title>
        <authorList>
            <person name="Treitli S.C."/>
            <person name="Kolisko M."/>
            <person name="Husnik F."/>
            <person name="Keeling P."/>
            <person name="Hampl V."/>
        </authorList>
    </citation>
    <scope>NUCLEOTIDE SEQUENCE</scope>
    <source>
        <strain evidence="6">STM</strain>
    </source>
</reference>
<keyword evidence="3" id="KW-0520">NAD</keyword>
<evidence type="ECO:0000313" key="6">
    <source>
        <dbReference type="EMBL" id="KAA6336830.1"/>
    </source>
</evidence>
<dbReference type="Pfam" id="PF01370">
    <property type="entry name" value="Epimerase"/>
    <property type="match status" value="1"/>
</dbReference>
<comment type="cofactor">
    <cofactor evidence="1">
        <name>NAD(+)</name>
        <dbReference type="ChEBI" id="CHEBI:57540"/>
    </cofactor>
</comment>
<sequence length="177" mass="19694">MAKRNPIVSFLYFSSGEVYGKVNDSIATVSETDYGYLDPMNVRSCYGESKRMGENICISYMHQYGIPVKVVRPAHTYGPGMDLNDGRVFADFVRDVAHNNNIVMHSDGSNSRAFCYLSDATIAFFIVLLYGTNGEAYNVANPLCEITIIELAEKLVKLFPDKKLKVEKVALPEIEGS</sequence>
<dbReference type="SUPFAM" id="SSF51735">
    <property type="entry name" value="NAD(P)-binding Rossmann-fold domains"/>
    <property type="match status" value="1"/>
</dbReference>
<accession>A0A5J4RUN4</accession>
<dbReference type="EC" id="1.1.1.281" evidence="6"/>
<dbReference type="InterPro" id="IPR036291">
    <property type="entry name" value="NAD(P)-bd_dom_sf"/>
</dbReference>
<dbReference type="InterPro" id="IPR001509">
    <property type="entry name" value="Epimerase_deHydtase"/>
</dbReference>
<proteinExistence type="predicted"/>
<evidence type="ECO:0000256" key="1">
    <source>
        <dbReference type="ARBA" id="ARBA00001911"/>
    </source>
</evidence>
<dbReference type="GO" id="GO:0070403">
    <property type="term" value="F:NAD+ binding"/>
    <property type="evidence" value="ECO:0007669"/>
    <property type="project" value="InterPro"/>
</dbReference>